<keyword evidence="4 7" id="KW-0560">Oxidoreductase</keyword>
<accession>A0A6B1IQ41</accession>
<dbReference type="InterPro" id="IPR016161">
    <property type="entry name" value="Ald_DH/histidinol_DH"/>
</dbReference>
<dbReference type="PANTHER" id="PTHR21256:SF2">
    <property type="entry name" value="HISTIDINE BIOSYNTHESIS TRIFUNCTIONAL PROTEIN"/>
    <property type="match status" value="1"/>
</dbReference>
<proteinExistence type="inferred from homology"/>
<keyword evidence="2" id="KW-0479">Metal-binding</keyword>
<sequence>DIISQSIANHHYLILAQDTEEACLIMNTIAPEHASIQTRAPETYIDKVKYVGALFLGHFSPEVIGDYVAGPSHVLPTNQTARFTNGLSVNDFMTRHSVIHLSQKTFNEVAESAEHIAHIESLFNHEKSIHVRRKG</sequence>
<evidence type="ECO:0000256" key="2">
    <source>
        <dbReference type="ARBA" id="ARBA00022723"/>
    </source>
</evidence>
<dbReference type="GO" id="GO:0004399">
    <property type="term" value="F:histidinol dehydrogenase activity"/>
    <property type="evidence" value="ECO:0007669"/>
    <property type="project" value="UniProtKB-EC"/>
</dbReference>
<protein>
    <submittedName>
        <fullName evidence="7">Histidinol dehydrogenase</fullName>
        <ecNumber evidence="7">1.1.1.23</ecNumber>
    </submittedName>
</protein>
<comment type="cofactor">
    <cofactor evidence="1">
        <name>Zn(2+)</name>
        <dbReference type="ChEBI" id="CHEBI:29105"/>
    </cofactor>
</comment>
<evidence type="ECO:0000256" key="6">
    <source>
        <dbReference type="RuleBase" id="RU004175"/>
    </source>
</evidence>
<evidence type="ECO:0000256" key="1">
    <source>
        <dbReference type="ARBA" id="ARBA00001947"/>
    </source>
</evidence>
<dbReference type="Gene3D" id="3.40.50.1980">
    <property type="entry name" value="Nitrogenase molybdenum iron protein domain"/>
    <property type="match status" value="1"/>
</dbReference>
<dbReference type="Proteomes" id="UP000452321">
    <property type="component" value="Unassembled WGS sequence"/>
</dbReference>
<comment type="caution">
    <text evidence="7">The sequence shown here is derived from an EMBL/GenBank/DDBJ whole genome shotgun (WGS) entry which is preliminary data.</text>
</comment>
<feature type="non-terminal residue" evidence="7">
    <location>
        <position position="1"/>
    </location>
</feature>
<dbReference type="GO" id="GO:0046872">
    <property type="term" value="F:metal ion binding"/>
    <property type="evidence" value="ECO:0007669"/>
    <property type="project" value="UniProtKB-KW"/>
</dbReference>
<evidence type="ECO:0000313" key="8">
    <source>
        <dbReference type="Proteomes" id="UP000452321"/>
    </source>
</evidence>
<keyword evidence="3" id="KW-0862">Zinc</keyword>
<dbReference type="PANTHER" id="PTHR21256">
    <property type="entry name" value="HISTIDINOL DEHYDROGENASE HDH"/>
    <property type="match status" value="1"/>
</dbReference>
<reference evidence="7 8" key="1">
    <citation type="submission" date="2019-11" db="EMBL/GenBank/DDBJ databases">
        <title>Genome sequences of 17 halophilic strains isolated from different environments.</title>
        <authorList>
            <person name="Furrow R.E."/>
        </authorList>
    </citation>
    <scope>NUCLEOTIDE SEQUENCE [LARGE SCALE GENOMIC DNA]</scope>
    <source>
        <strain evidence="7 8">22502_06_Cabo</strain>
    </source>
</reference>
<evidence type="ECO:0000256" key="4">
    <source>
        <dbReference type="ARBA" id="ARBA00023002"/>
    </source>
</evidence>
<dbReference type="FunFam" id="3.40.50.1980:FF:000001">
    <property type="entry name" value="Histidinol dehydrogenase"/>
    <property type="match status" value="1"/>
</dbReference>
<evidence type="ECO:0000256" key="5">
    <source>
        <dbReference type="ARBA" id="ARBA00023102"/>
    </source>
</evidence>
<dbReference type="Pfam" id="PF00815">
    <property type="entry name" value="Histidinol_dh"/>
    <property type="match status" value="1"/>
</dbReference>
<comment type="similarity">
    <text evidence="6">Belongs to the histidinol dehydrogenase family.</text>
</comment>
<dbReference type="GO" id="GO:0000105">
    <property type="term" value="P:L-histidine biosynthetic process"/>
    <property type="evidence" value="ECO:0007669"/>
    <property type="project" value="UniProtKB-KW"/>
</dbReference>
<dbReference type="EMBL" id="WMFC01000061">
    <property type="protein sequence ID" value="MYL69208.1"/>
    <property type="molecule type" value="Genomic_DNA"/>
</dbReference>
<dbReference type="AlphaFoldDB" id="A0A6B1IQ41"/>
<dbReference type="GO" id="GO:0051287">
    <property type="term" value="F:NAD binding"/>
    <property type="evidence" value="ECO:0007669"/>
    <property type="project" value="InterPro"/>
</dbReference>
<dbReference type="GO" id="GO:0005829">
    <property type="term" value="C:cytosol"/>
    <property type="evidence" value="ECO:0007669"/>
    <property type="project" value="TreeGrafter"/>
</dbReference>
<gene>
    <name evidence="7" type="ORF">GLW30_15930</name>
</gene>
<dbReference type="Gene3D" id="1.20.5.1300">
    <property type="match status" value="1"/>
</dbReference>
<dbReference type="EC" id="1.1.1.23" evidence="7"/>
<dbReference type="PRINTS" id="PR00083">
    <property type="entry name" value="HOLDHDRGNASE"/>
</dbReference>
<keyword evidence="5" id="KW-0028">Amino-acid biosynthesis</keyword>
<name>A0A6B1IQ41_9EURY</name>
<dbReference type="InterPro" id="IPR012131">
    <property type="entry name" value="Hstdl_DH"/>
</dbReference>
<dbReference type="SUPFAM" id="SSF53720">
    <property type="entry name" value="ALDH-like"/>
    <property type="match status" value="1"/>
</dbReference>
<evidence type="ECO:0000313" key="7">
    <source>
        <dbReference type="EMBL" id="MYL69208.1"/>
    </source>
</evidence>
<keyword evidence="5" id="KW-0368">Histidine biosynthesis</keyword>
<organism evidence="7 8">
    <name type="scientific">Halorubrum distributum</name>
    <dbReference type="NCBI Taxonomy" id="29283"/>
    <lineage>
        <taxon>Archaea</taxon>
        <taxon>Methanobacteriati</taxon>
        <taxon>Methanobacteriota</taxon>
        <taxon>Stenosarchaea group</taxon>
        <taxon>Halobacteria</taxon>
        <taxon>Halobacteriales</taxon>
        <taxon>Haloferacaceae</taxon>
        <taxon>Halorubrum</taxon>
        <taxon>Halorubrum distributum group</taxon>
    </lineage>
</organism>
<evidence type="ECO:0000256" key="3">
    <source>
        <dbReference type="ARBA" id="ARBA00022833"/>
    </source>
</evidence>